<dbReference type="InterPro" id="IPR020994">
    <property type="entry name" value="Uncharacterised_Ca-bd_CcbP"/>
</dbReference>
<dbReference type="Pfam" id="PF11535">
    <property type="entry name" value="Calci_bind_CcbP"/>
    <property type="match status" value="1"/>
</dbReference>
<gene>
    <name evidence="1" type="ORF">HW115_03745</name>
</gene>
<accession>A0A851GC03</accession>
<dbReference type="Proteomes" id="UP000557872">
    <property type="component" value="Unassembled WGS sequence"/>
</dbReference>
<reference evidence="1 2" key="1">
    <citation type="submission" date="2020-07" db="EMBL/GenBank/DDBJ databases">
        <title>Roseicoccus Jingziensis gen. nov., sp. nov., isolated from coastal seawater.</title>
        <authorList>
            <person name="Feng X."/>
        </authorList>
    </citation>
    <scope>NUCLEOTIDE SEQUENCE [LARGE SCALE GENOMIC DNA]</scope>
    <source>
        <strain evidence="1 2">N1E253</strain>
    </source>
</reference>
<organism evidence="1 2">
    <name type="scientific">Oceaniferula marina</name>
    <dbReference type="NCBI Taxonomy" id="2748318"/>
    <lineage>
        <taxon>Bacteria</taxon>
        <taxon>Pseudomonadati</taxon>
        <taxon>Verrucomicrobiota</taxon>
        <taxon>Verrucomicrobiia</taxon>
        <taxon>Verrucomicrobiales</taxon>
        <taxon>Verrucomicrobiaceae</taxon>
        <taxon>Oceaniferula</taxon>
    </lineage>
</organism>
<evidence type="ECO:0000313" key="1">
    <source>
        <dbReference type="EMBL" id="NWK54709.1"/>
    </source>
</evidence>
<dbReference type="AlphaFoldDB" id="A0A851GC03"/>
<protein>
    <submittedName>
        <fullName evidence="1">Uncharacterized protein</fullName>
    </submittedName>
</protein>
<keyword evidence="2" id="KW-1185">Reference proteome</keyword>
<name>A0A851GC03_9BACT</name>
<proteinExistence type="predicted"/>
<comment type="caution">
    <text evidence="1">The sequence shown here is derived from an EMBL/GenBank/DDBJ whole genome shotgun (WGS) entry which is preliminary data.</text>
</comment>
<dbReference type="Gene3D" id="6.10.140.400">
    <property type="match status" value="1"/>
</dbReference>
<dbReference type="EMBL" id="JACBAZ010000001">
    <property type="protein sequence ID" value="NWK54709.1"/>
    <property type="molecule type" value="Genomic_DNA"/>
</dbReference>
<sequence length="47" mass="5444">MSAEIDEYREDRITMGAVVDAYGAEERAMGWYYYLEGKSVSHSMLYV</sequence>
<evidence type="ECO:0000313" key="2">
    <source>
        <dbReference type="Proteomes" id="UP000557872"/>
    </source>
</evidence>